<protein>
    <submittedName>
        <fullName evidence="9">TolC family outer membrane protein</fullName>
    </submittedName>
</protein>
<comment type="caution">
    <text evidence="9">The sequence shown here is derived from an EMBL/GenBank/DDBJ whole genome shotgun (WGS) entry which is preliminary data.</text>
</comment>
<dbReference type="RefSeq" id="WP_034671015.1">
    <property type="nucleotide sequence ID" value="NZ_JAATPE010000013.1"/>
</dbReference>
<evidence type="ECO:0000256" key="4">
    <source>
        <dbReference type="ARBA" id="ARBA00022452"/>
    </source>
</evidence>
<feature type="chain" id="PRO_5034601408" evidence="8">
    <location>
        <begin position="21"/>
        <end position="450"/>
    </location>
</feature>
<dbReference type="NCBIfam" id="TIGR01844">
    <property type="entry name" value="type_I_sec_TolC"/>
    <property type="match status" value="1"/>
</dbReference>
<keyword evidence="4" id="KW-1134">Transmembrane beta strand</keyword>
<dbReference type="AlphaFoldDB" id="A0A8H2JXM9"/>
<dbReference type="InterPro" id="IPR051906">
    <property type="entry name" value="TolC-like"/>
</dbReference>
<keyword evidence="5" id="KW-0812">Transmembrane</keyword>
<dbReference type="GO" id="GO:0015288">
    <property type="term" value="F:porin activity"/>
    <property type="evidence" value="ECO:0007669"/>
    <property type="project" value="TreeGrafter"/>
</dbReference>
<dbReference type="GO" id="GO:0015562">
    <property type="term" value="F:efflux transmembrane transporter activity"/>
    <property type="evidence" value="ECO:0007669"/>
    <property type="project" value="InterPro"/>
</dbReference>
<dbReference type="PANTHER" id="PTHR30026">
    <property type="entry name" value="OUTER MEMBRANE PROTEIN TOLC"/>
    <property type="match status" value="1"/>
</dbReference>
<dbReference type="InterPro" id="IPR010130">
    <property type="entry name" value="T1SS_OMP_TolC"/>
</dbReference>
<evidence type="ECO:0000256" key="1">
    <source>
        <dbReference type="ARBA" id="ARBA00004442"/>
    </source>
</evidence>
<keyword evidence="7" id="KW-0998">Cell outer membrane</keyword>
<evidence type="ECO:0000256" key="3">
    <source>
        <dbReference type="ARBA" id="ARBA00022448"/>
    </source>
</evidence>
<dbReference type="SUPFAM" id="SSF56954">
    <property type="entry name" value="Outer membrane efflux proteins (OEP)"/>
    <property type="match status" value="1"/>
</dbReference>
<dbReference type="Pfam" id="PF02321">
    <property type="entry name" value="OEP"/>
    <property type="match status" value="2"/>
</dbReference>
<keyword evidence="6" id="KW-0472">Membrane</keyword>
<organism evidence="9 10">
    <name type="scientific">Acinetobacter radioresistens</name>
    <dbReference type="NCBI Taxonomy" id="40216"/>
    <lineage>
        <taxon>Bacteria</taxon>
        <taxon>Pseudomonadati</taxon>
        <taxon>Pseudomonadota</taxon>
        <taxon>Gammaproteobacteria</taxon>
        <taxon>Moraxellales</taxon>
        <taxon>Moraxellaceae</taxon>
        <taxon>Acinetobacter</taxon>
    </lineage>
</organism>
<evidence type="ECO:0000313" key="10">
    <source>
        <dbReference type="Proteomes" id="UP000314285"/>
    </source>
</evidence>
<dbReference type="EMBL" id="VFBM01000011">
    <property type="protein sequence ID" value="TNX86475.1"/>
    <property type="molecule type" value="Genomic_DNA"/>
</dbReference>
<evidence type="ECO:0000256" key="8">
    <source>
        <dbReference type="SAM" id="SignalP"/>
    </source>
</evidence>
<name>A0A8H2JXM9_ACIRA</name>
<evidence type="ECO:0000256" key="7">
    <source>
        <dbReference type="ARBA" id="ARBA00023237"/>
    </source>
</evidence>
<dbReference type="GO" id="GO:1990281">
    <property type="term" value="C:efflux pump complex"/>
    <property type="evidence" value="ECO:0007669"/>
    <property type="project" value="TreeGrafter"/>
</dbReference>
<dbReference type="PANTHER" id="PTHR30026:SF20">
    <property type="entry name" value="OUTER MEMBRANE PROTEIN TOLC"/>
    <property type="match status" value="1"/>
</dbReference>
<sequence>MKKKIFLSLFFLTTSSQLYALDLVEAYQRAKQSDPSWQANLYQYQADQLNLGIARTNFLPTVSVSGNITRKHQGSDQSNSVTIPGFENFGDALMSSTSTTKQISITARQPLFRKDAWEGYKQVQTSVLLSEVQLRQRQQDHILNVAESYFNVLRQQTLTSSHLQEEKALLEQLEMMNAKLREGLVARSDVSEANAQYQNARANRISSNVQLLLAQEQLAQLIGPYQESLAVLQENFSYQQPYPANLQEWTTLAQNQNLSVQQARLQQKYNDDQRRIERAALYPQLEAVATYGYTKQSPETLISGDGQFDQIGVEMNWNLFNGGRTQQNIRKATVDIRRAEAELEAAVRKSTTDAKQAYLQVQTDQNKLEARKAAMQSSELVSRASLAQYNEGLKTIVDVLLAQRNAFSARQDYVNAQYDHLINILRLKAAAGQLNEQDLQEMNSWLVEKF</sequence>
<dbReference type="Proteomes" id="UP000314285">
    <property type="component" value="Unassembled WGS sequence"/>
</dbReference>
<accession>A0A8H2JXM9</accession>
<reference evidence="9 10" key="1">
    <citation type="submission" date="2019-06" db="EMBL/GenBank/DDBJ databases">
        <title>Genome of Acinetobacter radioresistens APH1, a phenol degrading strain.</title>
        <authorList>
            <person name="Liu Y."/>
        </authorList>
    </citation>
    <scope>NUCLEOTIDE SEQUENCE [LARGE SCALE GENOMIC DNA]</scope>
    <source>
        <strain evidence="9 10">APH1</strain>
    </source>
</reference>
<evidence type="ECO:0000313" key="9">
    <source>
        <dbReference type="EMBL" id="TNX86475.1"/>
    </source>
</evidence>
<evidence type="ECO:0000256" key="6">
    <source>
        <dbReference type="ARBA" id="ARBA00023136"/>
    </source>
</evidence>
<gene>
    <name evidence="9" type="ORF">FHY67_12320</name>
</gene>
<proteinExistence type="inferred from homology"/>
<keyword evidence="8" id="KW-0732">Signal</keyword>
<evidence type="ECO:0000256" key="2">
    <source>
        <dbReference type="ARBA" id="ARBA00007613"/>
    </source>
</evidence>
<evidence type="ECO:0000256" key="5">
    <source>
        <dbReference type="ARBA" id="ARBA00022692"/>
    </source>
</evidence>
<comment type="subcellular location">
    <subcellularLocation>
        <location evidence="1">Cell outer membrane</location>
    </subcellularLocation>
</comment>
<keyword evidence="3" id="KW-0813">Transport</keyword>
<dbReference type="InterPro" id="IPR003423">
    <property type="entry name" value="OMP_efflux"/>
</dbReference>
<comment type="similarity">
    <text evidence="2">Belongs to the outer membrane factor (OMF) (TC 1.B.17) family.</text>
</comment>
<feature type="signal peptide" evidence="8">
    <location>
        <begin position="1"/>
        <end position="20"/>
    </location>
</feature>
<dbReference type="Gene3D" id="1.20.1600.10">
    <property type="entry name" value="Outer membrane efflux proteins (OEP)"/>
    <property type="match status" value="1"/>
</dbReference>
<dbReference type="GO" id="GO:0009279">
    <property type="term" value="C:cell outer membrane"/>
    <property type="evidence" value="ECO:0007669"/>
    <property type="project" value="UniProtKB-SubCell"/>
</dbReference>